<protein>
    <recommendedName>
        <fullName evidence="4">FLYWCH-type domain-containing protein</fullName>
    </recommendedName>
</protein>
<feature type="domain" description="FLYWCH-type" evidence="4">
    <location>
        <begin position="241"/>
        <end position="295"/>
    </location>
</feature>
<organism evidence="5 6">
    <name type="scientific">Leptidea sinapis</name>
    <dbReference type="NCBI Taxonomy" id="189913"/>
    <lineage>
        <taxon>Eukaryota</taxon>
        <taxon>Metazoa</taxon>
        <taxon>Ecdysozoa</taxon>
        <taxon>Arthropoda</taxon>
        <taxon>Hexapoda</taxon>
        <taxon>Insecta</taxon>
        <taxon>Pterygota</taxon>
        <taxon>Neoptera</taxon>
        <taxon>Endopterygota</taxon>
        <taxon>Lepidoptera</taxon>
        <taxon>Glossata</taxon>
        <taxon>Ditrysia</taxon>
        <taxon>Papilionoidea</taxon>
        <taxon>Pieridae</taxon>
        <taxon>Dismorphiinae</taxon>
        <taxon>Leptidea</taxon>
    </lineage>
</organism>
<evidence type="ECO:0000256" key="1">
    <source>
        <dbReference type="ARBA" id="ARBA00022723"/>
    </source>
</evidence>
<evidence type="ECO:0000259" key="4">
    <source>
        <dbReference type="Pfam" id="PF04500"/>
    </source>
</evidence>
<evidence type="ECO:0000313" key="5">
    <source>
        <dbReference type="EMBL" id="VVC90633.1"/>
    </source>
</evidence>
<feature type="domain" description="FLYWCH-type" evidence="4">
    <location>
        <begin position="74"/>
        <end position="131"/>
    </location>
</feature>
<feature type="domain" description="FLYWCH-type" evidence="4">
    <location>
        <begin position="136"/>
        <end position="194"/>
    </location>
</feature>
<dbReference type="InterPro" id="IPR007588">
    <property type="entry name" value="Znf_FLYWCH"/>
</dbReference>
<reference evidence="5 6" key="1">
    <citation type="submission" date="2017-07" db="EMBL/GenBank/DDBJ databases">
        <authorList>
            <person name="Talla V."/>
            <person name="Backstrom N."/>
        </authorList>
    </citation>
    <scope>NUCLEOTIDE SEQUENCE [LARGE SCALE GENOMIC DNA]</scope>
</reference>
<dbReference type="Pfam" id="PF04500">
    <property type="entry name" value="FLYWCH"/>
    <property type="match status" value="4"/>
</dbReference>
<keyword evidence="2" id="KW-0863">Zinc-finger</keyword>
<name>A0A5E4Q0Q6_9NEOP</name>
<sequence length="411" mass="47105">MMAETDLKRIAEWTEVTKNGGVIVLYSGYQYTKKRYNKDGSIVWECRNRKLIKCTGSIKTLIIYCTSYSIVLYVKNVSGQSIAVHNGFTFWCDARKLKKNTWSCSNKHCKAKFFTRKNDGAFVQSTGDHNHPALIYVRNKVGNPVAVLNGYTFWCDKRQISNDVWVCSKRNCRAKFTTFKYDGTIIRFNVDHNHLPPNFRICNGFSSLPLLTTKHSGVTTLNAKFIQYRIVRTSYVEDSLGRRIALLGGYSFCRQSTKSKTKIFWKCSKHKICKARFSTNIETGEITSMNTEHNHPPPNFIMATGKLLLSYVEDSLGRRIALLGGYSFCRRSTKSIYVVTNTAGKKLAIIEGYTFYPTAKENSISWRCTRGFPCKARFNTRTNLELKKGYYNHVHAPPKFCISNGVYYKLK</sequence>
<dbReference type="EMBL" id="FZQP02000837">
    <property type="protein sequence ID" value="VVC90633.1"/>
    <property type="molecule type" value="Genomic_DNA"/>
</dbReference>
<dbReference type="Gene3D" id="2.20.25.240">
    <property type="match status" value="5"/>
</dbReference>
<accession>A0A5E4Q0Q6</accession>
<dbReference type="Proteomes" id="UP000324832">
    <property type="component" value="Unassembled WGS sequence"/>
</dbReference>
<dbReference type="GO" id="GO:0008270">
    <property type="term" value="F:zinc ion binding"/>
    <property type="evidence" value="ECO:0007669"/>
    <property type="project" value="UniProtKB-KW"/>
</dbReference>
<gene>
    <name evidence="5" type="ORF">LSINAPIS_LOCUS3500</name>
</gene>
<keyword evidence="1" id="KW-0479">Metal-binding</keyword>
<dbReference type="AlphaFoldDB" id="A0A5E4Q0Q6"/>
<evidence type="ECO:0000256" key="2">
    <source>
        <dbReference type="ARBA" id="ARBA00022771"/>
    </source>
</evidence>
<keyword evidence="6" id="KW-1185">Reference proteome</keyword>
<proteinExistence type="predicted"/>
<evidence type="ECO:0000313" key="6">
    <source>
        <dbReference type="Proteomes" id="UP000324832"/>
    </source>
</evidence>
<evidence type="ECO:0000256" key="3">
    <source>
        <dbReference type="ARBA" id="ARBA00022833"/>
    </source>
</evidence>
<keyword evidence="3" id="KW-0862">Zinc</keyword>
<feature type="domain" description="FLYWCH-type" evidence="4">
    <location>
        <begin position="17"/>
        <end position="60"/>
    </location>
</feature>